<sequence length="88" mass="10414">LNFGNKNYNCKVDEAIIKLTENAKRFRRHWWLQTKKNGLSLDKTGNIFQEEINKDNLGIGSYKRDKVKTVWKSLIENEEALTILKKFQ</sequence>
<gene>
    <name evidence="1" type="ORF">RPERSI_LOCUS24756</name>
</gene>
<comment type="caution">
    <text evidence="1">The sequence shown here is derived from an EMBL/GenBank/DDBJ whole genome shotgun (WGS) entry which is preliminary data.</text>
</comment>
<reference evidence="1" key="1">
    <citation type="submission" date="2021-06" db="EMBL/GenBank/DDBJ databases">
        <authorList>
            <person name="Kallberg Y."/>
            <person name="Tangrot J."/>
            <person name="Rosling A."/>
        </authorList>
    </citation>
    <scope>NUCLEOTIDE SEQUENCE</scope>
    <source>
        <strain evidence="1">MA461A</strain>
    </source>
</reference>
<dbReference type="Proteomes" id="UP000789920">
    <property type="component" value="Unassembled WGS sequence"/>
</dbReference>
<dbReference type="EMBL" id="CAJVQC010080128">
    <property type="protein sequence ID" value="CAG8817730.1"/>
    <property type="molecule type" value="Genomic_DNA"/>
</dbReference>
<proteinExistence type="predicted"/>
<evidence type="ECO:0000313" key="1">
    <source>
        <dbReference type="EMBL" id="CAG8817730.1"/>
    </source>
</evidence>
<protein>
    <submittedName>
        <fullName evidence="1">2869_t:CDS:1</fullName>
    </submittedName>
</protein>
<feature type="non-terminal residue" evidence="1">
    <location>
        <position position="1"/>
    </location>
</feature>
<accession>A0ACA9S1H9</accession>
<evidence type="ECO:0000313" key="2">
    <source>
        <dbReference type="Proteomes" id="UP000789920"/>
    </source>
</evidence>
<name>A0ACA9S1H9_9GLOM</name>
<keyword evidence="2" id="KW-1185">Reference proteome</keyword>
<organism evidence="1 2">
    <name type="scientific">Racocetra persica</name>
    <dbReference type="NCBI Taxonomy" id="160502"/>
    <lineage>
        <taxon>Eukaryota</taxon>
        <taxon>Fungi</taxon>
        <taxon>Fungi incertae sedis</taxon>
        <taxon>Mucoromycota</taxon>
        <taxon>Glomeromycotina</taxon>
        <taxon>Glomeromycetes</taxon>
        <taxon>Diversisporales</taxon>
        <taxon>Gigasporaceae</taxon>
        <taxon>Racocetra</taxon>
    </lineage>
</organism>